<evidence type="ECO:0000256" key="2">
    <source>
        <dbReference type="ARBA" id="ARBA00023295"/>
    </source>
</evidence>
<feature type="domain" description="Glycoside hydrolase family 5" evidence="4">
    <location>
        <begin position="79"/>
        <end position="328"/>
    </location>
</feature>
<comment type="caution">
    <text evidence="5">The sequence shown here is derived from an EMBL/GenBank/DDBJ whole genome shotgun (WGS) entry which is preliminary data.</text>
</comment>
<dbReference type="PANTHER" id="PTHR31297:SF13">
    <property type="entry name" value="PUTATIVE-RELATED"/>
    <property type="match status" value="1"/>
</dbReference>
<dbReference type="Gene3D" id="3.20.20.80">
    <property type="entry name" value="Glycosidases"/>
    <property type="match status" value="1"/>
</dbReference>
<evidence type="ECO:0000259" key="4">
    <source>
        <dbReference type="Pfam" id="PF00150"/>
    </source>
</evidence>
<reference evidence="6" key="1">
    <citation type="journal article" date="2019" name="Int. J. Syst. Evol. Microbiol.">
        <title>The Global Catalogue of Microorganisms (GCM) 10K type strain sequencing project: providing services to taxonomists for standard genome sequencing and annotation.</title>
        <authorList>
            <consortium name="The Broad Institute Genomics Platform"/>
            <consortium name="The Broad Institute Genome Sequencing Center for Infectious Disease"/>
            <person name="Wu L."/>
            <person name="Ma J."/>
        </authorList>
    </citation>
    <scope>NUCLEOTIDE SEQUENCE [LARGE SCALE GENOMIC DNA]</scope>
    <source>
        <strain evidence="6">JCM 19015</strain>
    </source>
</reference>
<name>A0ABP8YQT0_9MICO</name>
<proteinExistence type="inferred from homology"/>
<evidence type="ECO:0000313" key="6">
    <source>
        <dbReference type="Proteomes" id="UP001500121"/>
    </source>
</evidence>
<dbReference type="InterPro" id="IPR017853">
    <property type="entry name" value="GH"/>
</dbReference>
<keyword evidence="1 3" id="KW-0378">Hydrolase</keyword>
<sequence length="459" mass="51958">MPNAALPPLRTDGSRFVDPDGREVLLRGVCLGGWLNMENFITGYSGNESLMRRTVAERIGADRADRFFDRLLTRFFAEEDAALLADEGFTVVRIAVGYKHFEDDSRPFELRPDAFAHLDRAIEALAAHGVYSIVDLHALPGSQNQHWHSDNETHRALFWEHPHFQDRVVRIWEAIAEHYRGNAAVAGYNLLNEPADESRAVVGPFYRRLVAAIRAVDPDHTVFLDGNTYATEFGFFDEDPFENAVFTLHDYVPAGLGRSSSYSTEEARAKFLQRSEYARRTGTPILVGEFGPIYTGDADEDALRRRILDDQLALYDEFGASWTVWMYKDIGRQGLVSVREDTPYRRRFDAFVAKKRRLGVDQWGSDGIDPIEVTKPVQDLVAREFPDFDPYPWGRVDFVRTLLNNITLAQPMAHEYADLFRGLDDAALDALADSFALAACEVRQPLRDRLVAHLAGVRA</sequence>
<dbReference type="Pfam" id="PF00150">
    <property type="entry name" value="Cellulase"/>
    <property type="match status" value="1"/>
</dbReference>
<dbReference type="InterPro" id="IPR001547">
    <property type="entry name" value="Glyco_hydro_5"/>
</dbReference>
<gene>
    <name evidence="5" type="ORF">GCM10025783_01880</name>
</gene>
<dbReference type="EMBL" id="BAABLP010000001">
    <property type="protein sequence ID" value="GAA4735612.1"/>
    <property type="molecule type" value="Genomic_DNA"/>
</dbReference>
<evidence type="ECO:0000313" key="5">
    <source>
        <dbReference type="EMBL" id="GAA4735612.1"/>
    </source>
</evidence>
<protein>
    <recommendedName>
        <fullName evidence="4">Glycoside hydrolase family 5 domain-containing protein</fullName>
    </recommendedName>
</protein>
<dbReference type="SUPFAM" id="SSF51445">
    <property type="entry name" value="(Trans)glycosidases"/>
    <property type="match status" value="1"/>
</dbReference>
<keyword evidence="6" id="KW-1185">Reference proteome</keyword>
<comment type="similarity">
    <text evidence="3">Belongs to the glycosyl hydrolase 5 (cellulase A) family.</text>
</comment>
<dbReference type="PANTHER" id="PTHR31297">
    <property type="entry name" value="GLUCAN ENDO-1,6-BETA-GLUCOSIDASE B"/>
    <property type="match status" value="1"/>
</dbReference>
<dbReference type="InterPro" id="IPR050386">
    <property type="entry name" value="Glycosyl_hydrolase_5"/>
</dbReference>
<keyword evidence="2 3" id="KW-0326">Glycosidase</keyword>
<dbReference type="RefSeq" id="WP_345479027.1">
    <property type="nucleotide sequence ID" value="NZ_BAABLP010000001.1"/>
</dbReference>
<dbReference type="Proteomes" id="UP001500121">
    <property type="component" value="Unassembled WGS sequence"/>
</dbReference>
<evidence type="ECO:0000256" key="3">
    <source>
        <dbReference type="RuleBase" id="RU361153"/>
    </source>
</evidence>
<organism evidence="5 6">
    <name type="scientific">Amnibacterium soli</name>
    <dbReference type="NCBI Taxonomy" id="1282736"/>
    <lineage>
        <taxon>Bacteria</taxon>
        <taxon>Bacillati</taxon>
        <taxon>Actinomycetota</taxon>
        <taxon>Actinomycetes</taxon>
        <taxon>Micrococcales</taxon>
        <taxon>Microbacteriaceae</taxon>
        <taxon>Amnibacterium</taxon>
    </lineage>
</organism>
<evidence type="ECO:0000256" key="1">
    <source>
        <dbReference type="ARBA" id="ARBA00022801"/>
    </source>
</evidence>
<accession>A0ABP8YQT0</accession>